<reference evidence="2" key="1">
    <citation type="journal article" date="2023" name="Front. Plant Sci.">
        <title>Chromosomal-level genome assembly of Melastoma candidum provides insights into trichome evolution.</title>
        <authorList>
            <person name="Zhong Y."/>
            <person name="Wu W."/>
            <person name="Sun C."/>
            <person name="Zou P."/>
            <person name="Liu Y."/>
            <person name="Dai S."/>
            <person name="Zhou R."/>
        </authorList>
    </citation>
    <scope>NUCLEOTIDE SEQUENCE [LARGE SCALE GENOMIC DNA]</scope>
</reference>
<sequence>MRGGSGNLGEDVDGLDIGLLIISAFCNSDVHHPWSMLALTSSSLTFSRSLNLWIVLRLIGSRCFWMYFNVPRMIETGDLPIKGEEGMDWTIHSMLGTETSLRCRGLPSFCRVADTSDPFLQ</sequence>
<proteinExistence type="predicted"/>
<accession>A0ACB9R3J9</accession>
<keyword evidence="2" id="KW-1185">Reference proteome</keyword>
<protein>
    <submittedName>
        <fullName evidence="1">Uncharacterized protein</fullName>
    </submittedName>
</protein>
<name>A0ACB9R3J9_9MYRT</name>
<gene>
    <name evidence="1" type="ORF">MLD38_018909</name>
</gene>
<evidence type="ECO:0000313" key="1">
    <source>
        <dbReference type="EMBL" id="KAI4370567.1"/>
    </source>
</evidence>
<evidence type="ECO:0000313" key="2">
    <source>
        <dbReference type="Proteomes" id="UP001057402"/>
    </source>
</evidence>
<organism evidence="1 2">
    <name type="scientific">Melastoma candidum</name>
    <dbReference type="NCBI Taxonomy" id="119954"/>
    <lineage>
        <taxon>Eukaryota</taxon>
        <taxon>Viridiplantae</taxon>
        <taxon>Streptophyta</taxon>
        <taxon>Embryophyta</taxon>
        <taxon>Tracheophyta</taxon>
        <taxon>Spermatophyta</taxon>
        <taxon>Magnoliopsida</taxon>
        <taxon>eudicotyledons</taxon>
        <taxon>Gunneridae</taxon>
        <taxon>Pentapetalae</taxon>
        <taxon>rosids</taxon>
        <taxon>malvids</taxon>
        <taxon>Myrtales</taxon>
        <taxon>Melastomataceae</taxon>
        <taxon>Melastomatoideae</taxon>
        <taxon>Melastomateae</taxon>
        <taxon>Melastoma</taxon>
    </lineage>
</organism>
<comment type="caution">
    <text evidence="1">The sequence shown here is derived from an EMBL/GenBank/DDBJ whole genome shotgun (WGS) entry which is preliminary data.</text>
</comment>
<dbReference type="EMBL" id="CM042884">
    <property type="protein sequence ID" value="KAI4370567.1"/>
    <property type="molecule type" value="Genomic_DNA"/>
</dbReference>
<dbReference type="Proteomes" id="UP001057402">
    <property type="component" value="Chromosome 5"/>
</dbReference>